<evidence type="ECO:0000256" key="1">
    <source>
        <dbReference type="ARBA" id="ARBA00004141"/>
    </source>
</evidence>
<dbReference type="GO" id="GO:0015250">
    <property type="term" value="F:water channel activity"/>
    <property type="evidence" value="ECO:0007669"/>
    <property type="project" value="InterPro"/>
</dbReference>
<comment type="subcellular location">
    <subcellularLocation>
        <location evidence="1">Membrane</location>
        <topology evidence="1">Multi-pass membrane protein</topology>
    </subcellularLocation>
</comment>
<keyword evidence="9" id="KW-1185">Reference proteome</keyword>
<evidence type="ECO:0000256" key="7">
    <source>
        <dbReference type="SAM" id="Phobius"/>
    </source>
</evidence>
<name>A0AAV5JM90_9ROSI</name>
<reference evidence="8 9" key="1">
    <citation type="journal article" date="2021" name="Commun. Biol.">
        <title>The genome of Shorea leprosula (Dipterocarpaceae) highlights the ecological relevance of drought in aseasonal tropical rainforests.</title>
        <authorList>
            <person name="Ng K.K.S."/>
            <person name="Kobayashi M.J."/>
            <person name="Fawcett J.A."/>
            <person name="Hatakeyama M."/>
            <person name="Paape T."/>
            <person name="Ng C.H."/>
            <person name="Ang C.C."/>
            <person name="Tnah L.H."/>
            <person name="Lee C.T."/>
            <person name="Nishiyama T."/>
            <person name="Sese J."/>
            <person name="O'Brien M.J."/>
            <person name="Copetti D."/>
            <person name="Mohd Noor M.I."/>
            <person name="Ong R.C."/>
            <person name="Putra M."/>
            <person name="Sireger I.Z."/>
            <person name="Indrioko S."/>
            <person name="Kosugi Y."/>
            <person name="Izuno A."/>
            <person name="Isagi Y."/>
            <person name="Lee S.L."/>
            <person name="Shimizu K.K."/>
        </authorList>
    </citation>
    <scope>NUCLEOTIDE SEQUENCE [LARGE SCALE GENOMIC DNA]</scope>
    <source>
        <strain evidence="8">214</strain>
    </source>
</reference>
<dbReference type="GO" id="GO:0016020">
    <property type="term" value="C:membrane"/>
    <property type="evidence" value="ECO:0007669"/>
    <property type="project" value="UniProtKB-SubCell"/>
</dbReference>
<feature type="transmembrane region" description="Helical" evidence="7">
    <location>
        <begin position="50"/>
        <end position="69"/>
    </location>
</feature>
<evidence type="ECO:0000256" key="6">
    <source>
        <dbReference type="ARBA" id="ARBA00023136"/>
    </source>
</evidence>
<sequence length="75" mass="8057">MEAIPVQYRDIVGGPSLKVDVHTGAFAEGLLTFLITFACLSIIVKGPRNVILQAWLLALVMVVLVMSGIDYTGLP</sequence>
<dbReference type="PANTHER" id="PTHR46739:SF3">
    <property type="entry name" value="AQUAPORIN SIP1-1"/>
    <property type="match status" value="1"/>
</dbReference>
<proteinExistence type="predicted"/>
<comment type="caution">
    <text evidence="8">The sequence shown here is derived from an EMBL/GenBank/DDBJ whole genome shotgun (WGS) entry which is preliminary data.</text>
</comment>
<dbReference type="Gene3D" id="1.20.1080.10">
    <property type="entry name" value="Glycerol uptake facilitator protein"/>
    <property type="match status" value="1"/>
</dbReference>
<protein>
    <submittedName>
        <fullName evidence="8">Uncharacterized protein</fullName>
    </submittedName>
</protein>
<feature type="transmembrane region" description="Helical" evidence="7">
    <location>
        <begin position="25"/>
        <end position="43"/>
    </location>
</feature>
<dbReference type="EMBL" id="BPVZ01000039">
    <property type="protein sequence ID" value="GKV13531.1"/>
    <property type="molecule type" value="Genomic_DNA"/>
</dbReference>
<keyword evidence="6 7" id="KW-0472">Membrane</keyword>
<evidence type="ECO:0000256" key="4">
    <source>
        <dbReference type="ARBA" id="ARBA00022737"/>
    </source>
</evidence>
<keyword evidence="2" id="KW-0813">Transport</keyword>
<evidence type="ECO:0000256" key="5">
    <source>
        <dbReference type="ARBA" id="ARBA00022989"/>
    </source>
</evidence>
<keyword evidence="5 7" id="KW-1133">Transmembrane helix</keyword>
<keyword evidence="3 7" id="KW-0812">Transmembrane</keyword>
<dbReference type="AlphaFoldDB" id="A0AAV5JM90"/>
<dbReference type="InterPro" id="IPR044222">
    <property type="entry name" value="SIP1-1/2-like"/>
</dbReference>
<evidence type="ECO:0000256" key="2">
    <source>
        <dbReference type="ARBA" id="ARBA00022448"/>
    </source>
</evidence>
<keyword evidence="4" id="KW-0677">Repeat</keyword>
<accession>A0AAV5JM90</accession>
<evidence type="ECO:0000256" key="3">
    <source>
        <dbReference type="ARBA" id="ARBA00022692"/>
    </source>
</evidence>
<gene>
    <name evidence="8" type="ORF">SLEP1_g24527</name>
</gene>
<organism evidence="8 9">
    <name type="scientific">Rubroshorea leprosula</name>
    <dbReference type="NCBI Taxonomy" id="152421"/>
    <lineage>
        <taxon>Eukaryota</taxon>
        <taxon>Viridiplantae</taxon>
        <taxon>Streptophyta</taxon>
        <taxon>Embryophyta</taxon>
        <taxon>Tracheophyta</taxon>
        <taxon>Spermatophyta</taxon>
        <taxon>Magnoliopsida</taxon>
        <taxon>eudicotyledons</taxon>
        <taxon>Gunneridae</taxon>
        <taxon>Pentapetalae</taxon>
        <taxon>rosids</taxon>
        <taxon>malvids</taxon>
        <taxon>Malvales</taxon>
        <taxon>Dipterocarpaceae</taxon>
        <taxon>Rubroshorea</taxon>
    </lineage>
</organism>
<evidence type="ECO:0000313" key="8">
    <source>
        <dbReference type="EMBL" id="GKV13531.1"/>
    </source>
</evidence>
<dbReference type="PANTHER" id="PTHR46739">
    <property type="entry name" value="AQUAPORIN SIP1-1"/>
    <property type="match status" value="1"/>
</dbReference>
<dbReference type="InterPro" id="IPR023271">
    <property type="entry name" value="Aquaporin-like"/>
</dbReference>
<evidence type="ECO:0000313" key="9">
    <source>
        <dbReference type="Proteomes" id="UP001054252"/>
    </source>
</evidence>
<dbReference type="SUPFAM" id="SSF81338">
    <property type="entry name" value="Aquaporin-like"/>
    <property type="match status" value="1"/>
</dbReference>
<dbReference type="Proteomes" id="UP001054252">
    <property type="component" value="Unassembled WGS sequence"/>
</dbReference>